<organism evidence="1">
    <name type="scientific">viral metagenome</name>
    <dbReference type="NCBI Taxonomy" id="1070528"/>
    <lineage>
        <taxon>unclassified sequences</taxon>
        <taxon>metagenomes</taxon>
        <taxon>organismal metagenomes</taxon>
    </lineage>
</organism>
<sequence length="80" mass="8451">MDVMFKAGVALAANYAVHYGAIKLYDVACIPPSLWEVPMGLFVAASPMCSSLLSVASQTQNAYAAVLTTTVAHALTKKIF</sequence>
<proteinExistence type="predicted"/>
<accession>A0A6C0M0R6</accession>
<reference evidence="1" key="1">
    <citation type="journal article" date="2020" name="Nature">
        <title>Giant virus diversity and host interactions through global metagenomics.</title>
        <authorList>
            <person name="Schulz F."/>
            <person name="Roux S."/>
            <person name="Paez-Espino D."/>
            <person name="Jungbluth S."/>
            <person name="Walsh D.A."/>
            <person name="Denef V.J."/>
            <person name="McMahon K.D."/>
            <person name="Konstantinidis K.T."/>
            <person name="Eloe-Fadrosh E.A."/>
            <person name="Kyrpides N.C."/>
            <person name="Woyke T."/>
        </authorList>
    </citation>
    <scope>NUCLEOTIDE SEQUENCE</scope>
    <source>
        <strain evidence="1">GVMAG-S-1035231-58</strain>
    </source>
</reference>
<name>A0A6C0M0R6_9ZZZZ</name>
<dbReference type="EMBL" id="MN740639">
    <property type="protein sequence ID" value="QHU36537.1"/>
    <property type="molecule type" value="Genomic_DNA"/>
</dbReference>
<evidence type="ECO:0000313" key="1">
    <source>
        <dbReference type="EMBL" id="QHU36537.1"/>
    </source>
</evidence>
<dbReference type="AlphaFoldDB" id="A0A6C0M0R6"/>
<protein>
    <submittedName>
        <fullName evidence="1">Uncharacterized protein</fullName>
    </submittedName>
</protein>